<dbReference type="Gene3D" id="3.40.50.2300">
    <property type="match status" value="1"/>
</dbReference>
<dbReference type="SMART" id="SM00448">
    <property type="entry name" value="REC"/>
    <property type="match status" value="1"/>
</dbReference>
<feature type="region of interest" description="Disordered" evidence="4">
    <location>
        <begin position="83"/>
        <end position="193"/>
    </location>
</feature>
<dbReference type="InterPro" id="IPR011006">
    <property type="entry name" value="CheY-like_superfamily"/>
</dbReference>
<dbReference type="Proteomes" id="UP000635565">
    <property type="component" value="Unassembled WGS sequence"/>
</dbReference>
<keyword evidence="2" id="KW-0902">Two-component regulatory system</keyword>
<proteinExistence type="predicted"/>
<keyword evidence="7" id="KW-1185">Reference proteome</keyword>
<accession>A0ABQ3VBN1</accession>
<evidence type="ECO:0000256" key="2">
    <source>
        <dbReference type="ARBA" id="ARBA00023012"/>
    </source>
</evidence>
<evidence type="ECO:0000256" key="4">
    <source>
        <dbReference type="SAM" id="MobiDB-lite"/>
    </source>
</evidence>
<evidence type="ECO:0000259" key="5">
    <source>
        <dbReference type="PROSITE" id="PS50110"/>
    </source>
</evidence>
<feature type="modified residue" description="4-aspartylphosphate" evidence="3">
    <location>
        <position position="13"/>
    </location>
</feature>
<dbReference type="InterPro" id="IPR001789">
    <property type="entry name" value="Sig_transdc_resp-reg_receiver"/>
</dbReference>
<organism evidence="6 7">
    <name type="scientific">Dictyobacter formicarum</name>
    <dbReference type="NCBI Taxonomy" id="2778368"/>
    <lineage>
        <taxon>Bacteria</taxon>
        <taxon>Bacillati</taxon>
        <taxon>Chloroflexota</taxon>
        <taxon>Ktedonobacteria</taxon>
        <taxon>Ktedonobacterales</taxon>
        <taxon>Dictyobacteraceae</taxon>
        <taxon>Dictyobacter</taxon>
    </lineage>
</organism>
<gene>
    <name evidence="6" type="ORF">KSZ_13860</name>
</gene>
<dbReference type="EMBL" id="BNJJ01000003">
    <property type="protein sequence ID" value="GHO83380.1"/>
    <property type="molecule type" value="Genomic_DNA"/>
</dbReference>
<dbReference type="InterPro" id="IPR050595">
    <property type="entry name" value="Bact_response_regulator"/>
</dbReference>
<feature type="domain" description="Response regulatory" evidence="5">
    <location>
        <begin position="1"/>
        <end position="80"/>
    </location>
</feature>
<protein>
    <recommendedName>
        <fullName evidence="5">Response regulatory domain-containing protein</fullName>
    </recommendedName>
</protein>
<reference evidence="6 7" key="1">
    <citation type="journal article" date="2021" name="Int. J. Syst. Evol. Microbiol.">
        <title>Reticulibacter mediterranei gen. nov., sp. nov., within the new family Reticulibacteraceae fam. nov., and Ktedonospora formicarum gen. nov., sp. nov., Ktedonobacter robiniae sp. nov., Dictyobacter formicarum sp. nov. and Dictyobacter arantiisoli sp. nov., belonging to the class Ktedonobacteria.</title>
        <authorList>
            <person name="Yabe S."/>
            <person name="Zheng Y."/>
            <person name="Wang C.M."/>
            <person name="Sakai Y."/>
            <person name="Abe K."/>
            <person name="Yokota A."/>
            <person name="Donadio S."/>
            <person name="Cavaletti L."/>
            <person name="Monciardini P."/>
        </authorList>
    </citation>
    <scope>NUCLEOTIDE SEQUENCE [LARGE SCALE GENOMIC DNA]</scope>
    <source>
        <strain evidence="6 7">SOSP1-9</strain>
    </source>
</reference>
<dbReference type="PANTHER" id="PTHR44591">
    <property type="entry name" value="STRESS RESPONSE REGULATOR PROTEIN 1"/>
    <property type="match status" value="1"/>
</dbReference>
<dbReference type="PROSITE" id="PS50110">
    <property type="entry name" value="RESPONSE_REGULATORY"/>
    <property type="match status" value="1"/>
</dbReference>
<evidence type="ECO:0000313" key="6">
    <source>
        <dbReference type="EMBL" id="GHO83380.1"/>
    </source>
</evidence>
<keyword evidence="1 3" id="KW-0597">Phosphoprotein</keyword>
<dbReference type="Pfam" id="PF00072">
    <property type="entry name" value="Response_reg"/>
    <property type="match status" value="1"/>
</dbReference>
<dbReference type="PANTHER" id="PTHR44591:SF14">
    <property type="entry name" value="PROTEIN PILG"/>
    <property type="match status" value="1"/>
</dbReference>
<feature type="compositionally biased region" description="Polar residues" evidence="4">
    <location>
        <begin position="132"/>
        <end position="154"/>
    </location>
</feature>
<sequence>MLAQDAPQCVVLDIILPGMNGFEVCRHLRSQEAWRTLPIIMVSSKNSSSDRFWAMRQGANAYLTKPFKAEELVQEVRKVVVERPRQPNTSLRPEGREATGPQRSVNPSTPIPPSSWGTGPQQSVNAPRVSPLQANNGQDIGNAQWQDSQISSLRRGSIRPGNANTPYPQGSNVQAAGQLRHSSETGPQQPIKLPSMGALPLLIPRRVDGTDMPFINHQEHLSLGEYRARQLYLAIDGQKNIEKLAYSTQMSRDEIVNALSILVHQGRILLYEPGGRLVDSSFL</sequence>
<dbReference type="SUPFAM" id="SSF52172">
    <property type="entry name" value="CheY-like"/>
    <property type="match status" value="1"/>
</dbReference>
<feature type="compositionally biased region" description="Polar residues" evidence="4">
    <location>
        <begin position="162"/>
        <end position="175"/>
    </location>
</feature>
<evidence type="ECO:0000256" key="3">
    <source>
        <dbReference type="PROSITE-ProRule" id="PRU00169"/>
    </source>
</evidence>
<comment type="caution">
    <text evidence="6">The sequence shown here is derived from an EMBL/GenBank/DDBJ whole genome shotgun (WGS) entry which is preliminary data.</text>
</comment>
<name>A0ABQ3VBN1_9CHLR</name>
<evidence type="ECO:0000313" key="7">
    <source>
        <dbReference type="Proteomes" id="UP000635565"/>
    </source>
</evidence>
<feature type="compositionally biased region" description="Polar residues" evidence="4">
    <location>
        <begin position="115"/>
        <end position="125"/>
    </location>
</feature>
<evidence type="ECO:0000256" key="1">
    <source>
        <dbReference type="ARBA" id="ARBA00022553"/>
    </source>
</evidence>